<evidence type="ECO:0008006" key="12">
    <source>
        <dbReference type="Google" id="ProtNLM"/>
    </source>
</evidence>
<dbReference type="OMA" id="LWINESR"/>
<dbReference type="eggNOG" id="KOG0469">
    <property type="taxonomic scope" value="Eukaryota"/>
</dbReference>
<evidence type="ECO:0000256" key="2">
    <source>
        <dbReference type="ARBA" id="ARBA00022741"/>
    </source>
</evidence>
<sequence>MPLCHLAPLFNAIATVAAISAICTSATLTNKKEVDTCPLRVMKFSMSPIVSVAVECRDNSDLPKLVEESGEHIVAGPGGLHLDMCLRDLEENFMGGAPIIVSLTIVSFCETVLERSCRTVMSKSYNKHNCLYMEARPMEQGLAEAIDEGRIDPRDDPKVRSKILSDEFGWDKDVAKKIRCFRPEATSPNMVVDMCKGVQYLNEIKDSIVAGFQWVSKEGALAEENMCGICFEVCDVVVHADAIHRGGGQIIPTARRAIYASQLTTKPRLMEPMGVPIYLVEIQAPESTLPSIYSLLSQNRGLVFQEILRPGISLYNIKAYLPVYESFLFSSRLTSSTSGQAFHQCVFDHWDVVPSDPLEEYTLAARMVSEVRQRKGLKKQVKI</sequence>
<keyword evidence="6" id="KW-0732">Signal</keyword>
<dbReference type="InterPro" id="IPR020568">
    <property type="entry name" value="Ribosomal_Su5_D2-typ_SF"/>
</dbReference>
<dbReference type="GO" id="GO:0005525">
    <property type="term" value="F:GTP binding"/>
    <property type="evidence" value="ECO:0007669"/>
    <property type="project" value="UniProtKB-KW"/>
</dbReference>
<dbReference type="InterPro" id="IPR000640">
    <property type="entry name" value="EFG_V-like"/>
</dbReference>
<dbReference type="InterPro" id="IPR035647">
    <property type="entry name" value="EFG_III/V"/>
</dbReference>
<keyword evidence="4" id="KW-0648">Protein biosynthesis</keyword>
<protein>
    <recommendedName>
        <fullName evidence="12">Elongation factor EFG domain-containing protein</fullName>
    </recommendedName>
</protein>
<dbReference type="EMBL" id="CM003529">
    <property type="protein sequence ID" value="RCV10958.1"/>
    <property type="molecule type" value="Genomic_DNA"/>
</dbReference>
<reference evidence="9" key="2">
    <citation type="submission" date="2015-07" db="EMBL/GenBank/DDBJ databases">
        <authorList>
            <person name="Noorani M."/>
        </authorList>
    </citation>
    <scope>NUCLEOTIDE SEQUENCE</scope>
    <source>
        <strain evidence="9">Yugu1</strain>
    </source>
</reference>
<evidence type="ECO:0000256" key="5">
    <source>
        <dbReference type="ARBA" id="ARBA00023134"/>
    </source>
</evidence>
<evidence type="ECO:0000313" key="10">
    <source>
        <dbReference type="EnsemblPlants" id="KQL23812"/>
    </source>
</evidence>
<evidence type="ECO:0000256" key="6">
    <source>
        <dbReference type="SAM" id="SignalP"/>
    </source>
</evidence>
<reference evidence="10" key="3">
    <citation type="submission" date="2018-08" db="UniProtKB">
        <authorList>
            <consortium name="EnsemblPlants"/>
        </authorList>
    </citation>
    <scope>IDENTIFICATION</scope>
    <source>
        <strain evidence="10">Yugu1</strain>
    </source>
</reference>
<dbReference type="Gene3D" id="3.30.230.10">
    <property type="match status" value="1"/>
</dbReference>
<keyword evidence="2" id="KW-0547">Nucleotide-binding</keyword>
<evidence type="ECO:0000313" key="9">
    <source>
        <dbReference type="EMBL" id="RCV10958.1"/>
    </source>
</evidence>
<dbReference type="PANTHER" id="PTHR42908">
    <property type="entry name" value="TRANSLATION ELONGATION FACTOR-RELATED"/>
    <property type="match status" value="1"/>
</dbReference>
<dbReference type="InterPro" id="IPR005517">
    <property type="entry name" value="Transl_elong_EFG/EF2_IV"/>
</dbReference>
<accession>K4A1F2</accession>
<organism evidence="9">
    <name type="scientific">Setaria italica</name>
    <name type="common">Foxtail millet</name>
    <name type="synonym">Panicum italicum</name>
    <dbReference type="NCBI Taxonomy" id="4555"/>
    <lineage>
        <taxon>Eukaryota</taxon>
        <taxon>Viridiplantae</taxon>
        <taxon>Streptophyta</taxon>
        <taxon>Embryophyta</taxon>
        <taxon>Tracheophyta</taxon>
        <taxon>Spermatophyta</taxon>
        <taxon>Magnoliopsida</taxon>
        <taxon>Liliopsida</taxon>
        <taxon>Poales</taxon>
        <taxon>Poaceae</taxon>
        <taxon>PACMAD clade</taxon>
        <taxon>Panicoideae</taxon>
        <taxon>Panicodae</taxon>
        <taxon>Paniceae</taxon>
        <taxon>Cenchrinae</taxon>
        <taxon>Setaria</taxon>
    </lineage>
</organism>
<keyword evidence="3" id="KW-0251">Elongation factor</keyword>
<dbReference type="CDD" id="cd04096">
    <property type="entry name" value="eEF2_snRNP_like_C"/>
    <property type="match status" value="1"/>
</dbReference>
<dbReference type="SMART" id="SM00889">
    <property type="entry name" value="EFG_IV"/>
    <property type="match status" value="1"/>
</dbReference>
<keyword evidence="5" id="KW-0342">GTP-binding</keyword>
<dbReference type="GO" id="GO:0003746">
    <property type="term" value="F:translation elongation factor activity"/>
    <property type="evidence" value="ECO:0007669"/>
    <property type="project" value="UniProtKB-KW"/>
</dbReference>
<dbReference type="SUPFAM" id="SSF54211">
    <property type="entry name" value="Ribosomal protein S5 domain 2-like"/>
    <property type="match status" value="1"/>
</dbReference>
<dbReference type="InterPro" id="IPR014721">
    <property type="entry name" value="Ribsml_uS5_D2-typ_fold_subgr"/>
</dbReference>
<keyword evidence="11" id="KW-1185">Reference proteome</keyword>
<dbReference type="PANTHER" id="PTHR42908:SF10">
    <property type="entry name" value="EUKARYOTIC TRANSLATION ELONGATION FACTOR 2"/>
    <property type="match status" value="1"/>
</dbReference>
<dbReference type="SUPFAM" id="SSF54980">
    <property type="entry name" value="EF-G C-terminal domain-like"/>
    <property type="match status" value="2"/>
</dbReference>
<feature type="domain" description="Elongation factor EFG" evidence="7">
    <location>
        <begin position="268"/>
        <end position="361"/>
    </location>
</feature>
<evidence type="ECO:0000256" key="4">
    <source>
        <dbReference type="ARBA" id="ARBA00022917"/>
    </source>
</evidence>
<proteinExistence type="predicted"/>
<dbReference type="EnsemblPlants" id="KQL23812">
    <property type="protein sequence ID" value="KQL23812"/>
    <property type="gene ID" value="SETIT_032695mg"/>
</dbReference>
<evidence type="ECO:0000256" key="1">
    <source>
        <dbReference type="ARBA" id="ARBA00022490"/>
    </source>
</evidence>
<feature type="signal peptide" evidence="6">
    <location>
        <begin position="1"/>
        <end position="18"/>
    </location>
</feature>
<name>K4A1F2_SETIT</name>
<dbReference type="EMBL" id="AGNK02000939">
    <property type="status" value="NOT_ANNOTATED_CDS"/>
    <property type="molecule type" value="Genomic_DNA"/>
</dbReference>
<dbReference type="SMART" id="SM00838">
    <property type="entry name" value="EFG_C"/>
    <property type="match status" value="1"/>
</dbReference>
<dbReference type="FunFam" id="3.30.230.10:FF:000006">
    <property type="entry name" value="Translation elongation factor 2"/>
    <property type="match status" value="1"/>
</dbReference>
<feature type="domain" description="Translation elongation factor EFG/EF2" evidence="8">
    <location>
        <begin position="150"/>
        <end position="266"/>
    </location>
</feature>
<dbReference type="Gene3D" id="3.30.70.870">
    <property type="entry name" value="Elongation Factor G (Translational Gtpase), domain 3"/>
    <property type="match status" value="1"/>
</dbReference>
<dbReference type="OrthoDB" id="203at2759"/>
<dbReference type="Proteomes" id="UP000004995">
    <property type="component" value="Unassembled WGS sequence"/>
</dbReference>
<evidence type="ECO:0000259" key="7">
    <source>
        <dbReference type="SMART" id="SM00838"/>
    </source>
</evidence>
<feature type="chain" id="PRO_5010128471" description="Elongation factor EFG domain-containing protein" evidence="6">
    <location>
        <begin position="19"/>
        <end position="383"/>
    </location>
</feature>
<dbReference type="Pfam" id="PF03764">
    <property type="entry name" value="EFG_IV"/>
    <property type="match status" value="1"/>
</dbReference>
<reference evidence="9 11" key="1">
    <citation type="journal article" date="2012" name="Nat. Biotechnol.">
        <title>Reference genome sequence of the model plant Setaria.</title>
        <authorList>
            <person name="Bennetzen J.L."/>
            <person name="Schmutz J."/>
            <person name="Wang H."/>
            <person name="Percifield R."/>
            <person name="Hawkins J."/>
            <person name="Pontaroli A.C."/>
            <person name="Estep M."/>
            <person name="Feng L."/>
            <person name="Vaughn J.N."/>
            <person name="Grimwood J."/>
            <person name="Jenkins J."/>
            <person name="Barry K."/>
            <person name="Lindquist E."/>
            <person name="Hellsten U."/>
            <person name="Deshpande S."/>
            <person name="Wang X."/>
            <person name="Wu X."/>
            <person name="Mitros T."/>
            <person name="Triplett J."/>
            <person name="Yang X."/>
            <person name="Ye C.Y."/>
            <person name="Mauro-Herrera M."/>
            <person name="Wang L."/>
            <person name="Li P."/>
            <person name="Sharma M."/>
            <person name="Sharma R."/>
            <person name="Ronald P.C."/>
            <person name="Panaud O."/>
            <person name="Kellogg E.A."/>
            <person name="Brutnell T.P."/>
            <person name="Doust A.N."/>
            <person name="Tuskan G.A."/>
            <person name="Rokhsar D."/>
            <person name="Devos K.M."/>
        </authorList>
    </citation>
    <scope>NUCLEOTIDE SEQUENCE [LARGE SCALE GENOMIC DNA]</scope>
    <source>
        <strain evidence="11">cv. Yugu1</strain>
        <strain evidence="9">Yugu1</strain>
    </source>
</reference>
<dbReference type="CDD" id="cd01681">
    <property type="entry name" value="aeEF2_snRNP_like_IV"/>
    <property type="match status" value="1"/>
</dbReference>
<dbReference type="Pfam" id="PF00679">
    <property type="entry name" value="EFG_C"/>
    <property type="match status" value="1"/>
</dbReference>
<keyword evidence="1" id="KW-0963">Cytoplasm</keyword>
<evidence type="ECO:0000256" key="3">
    <source>
        <dbReference type="ARBA" id="ARBA00022768"/>
    </source>
</evidence>
<dbReference type="Gene3D" id="3.30.70.240">
    <property type="match status" value="1"/>
</dbReference>
<evidence type="ECO:0000313" key="11">
    <source>
        <dbReference type="Proteomes" id="UP000004995"/>
    </source>
</evidence>
<dbReference type="STRING" id="4555.K4A1F2"/>
<evidence type="ECO:0000259" key="8">
    <source>
        <dbReference type="SMART" id="SM00889"/>
    </source>
</evidence>
<gene>
    <name evidence="9" type="ORF">SETIT_2G149500v2</name>
</gene>
<dbReference type="Gramene" id="KQL23812">
    <property type="protein sequence ID" value="KQL23812"/>
    <property type="gene ID" value="SETIT_032695mg"/>
</dbReference>
<dbReference type="HOGENOM" id="CLU_002794_1_0_1"/>
<dbReference type="AlphaFoldDB" id="K4A1F2"/>